<evidence type="ECO:0008006" key="3">
    <source>
        <dbReference type="Google" id="ProtNLM"/>
    </source>
</evidence>
<dbReference type="InterPro" id="IPR027266">
    <property type="entry name" value="TrmE/GcvT-like"/>
</dbReference>
<accession>A0A090FKF3</accession>
<evidence type="ECO:0000313" key="1">
    <source>
        <dbReference type="EMBL" id="CDX44349.1"/>
    </source>
</evidence>
<dbReference type="Pfam" id="PF04268">
    <property type="entry name" value="SoxG"/>
    <property type="match status" value="1"/>
</dbReference>
<gene>
    <name evidence="1" type="ORF">MPLDJ20_60574</name>
</gene>
<protein>
    <recommendedName>
        <fullName evidence="3">Sarcosine oxidase subunit gamma family protein</fullName>
    </recommendedName>
</protein>
<dbReference type="InterPro" id="IPR006280">
    <property type="entry name" value="SoxG_het"/>
</dbReference>
<dbReference type="NCBIfam" id="TIGR01375">
    <property type="entry name" value="soxG"/>
    <property type="match status" value="1"/>
</dbReference>
<name>A0A090FKF3_MESPL</name>
<reference evidence="1 2" key="1">
    <citation type="submission" date="2014-08" db="EMBL/GenBank/DDBJ databases">
        <authorList>
            <person name="Moulin Lionel"/>
        </authorList>
    </citation>
    <scope>NUCLEOTIDE SEQUENCE [LARGE SCALE GENOMIC DNA]</scope>
</reference>
<dbReference type="Gene3D" id="3.30.1360.120">
    <property type="entry name" value="Probable tRNA modification gtpase trme, domain 1"/>
    <property type="match status" value="1"/>
</dbReference>
<proteinExistence type="predicted"/>
<dbReference type="GO" id="GO:1901053">
    <property type="term" value="P:sarcosine catabolic process"/>
    <property type="evidence" value="ECO:0007669"/>
    <property type="project" value="InterPro"/>
</dbReference>
<dbReference type="Proteomes" id="UP000046373">
    <property type="component" value="Unassembled WGS sequence"/>
</dbReference>
<dbReference type="SUPFAM" id="SSF103025">
    <property type="entry name" value="Folate-binding domain"/>
    <property type="match status" value="1"/>
</dbReference>
<sequence>MAKAAAKTKAAAASASVERRPALAGRTLSAPGVKVEMLPPAERISLRAPQASLAALSKALGVTLPAKPKSSATKDGRTALWLGPDEWMIIDEAGTDPLADCAKVTALHSAVGISHRNVGISVAGPAAAVTVNSGCPQDLSLEAFPVGAASRTILGKSEIVLLRTAADAFRVECWRSFSDYVFTLLSEAAGDAAN</sequence>
<organism evidence="1 2">
    <name type="scientific">Mesorhizobium plurifarium</name>
    <dbReference type="NCBI Taxonomy" id="69974"/>
    <lineage>
        <taxon>Bacteria</taxon>
        <taxon>Pseudomonadati</taxon>
        <taxon>Pseudomonadota</taxon>
        <taxon>Alphaproteobacteria</taxon>
        <taxon>Hyphomicrobiales</taxon>
        <taxon>Phyllobacteriaceae</taxon>
        <taxon>Mesorhizobium</taxon>
    </lineage>
</organism>
<dbReference type="AlphaFoldDB" id="A0A090FKF3"/>
<dbReference type="GeneID" id="31893079"/>
<dbReference type="EMBL" id="CCNB01000043">
    <property type="protein sequence ID" value="CDX44349.1"/>
    <property type="molecule type" value="Genomic_DNA"/>
</dbReference>
<dbReference type="Gene3D" id="3.30.70.1520">
    <property type="entry name" value="Heterotetrameric sarcosine oxidase"/>
    <property type="match status" value="1"/>
</dbReference>
<dbReference type="GO" id="GO:0008115">
    <property type="term" value="F:sarcosine oxidase activity"/>
    <property type="evidence" value="ECO:0007669"/>
    <property type="project" value="InterPro"/>
</dbReference>
<dbReference type="InterPro" id="IPR007375">
    <property type="entry name" value="SoxG"/>
</dbReference>
<evidence type="ECO:0000313" key="2">
    <source>
        <dbReference type="Proteomes" id="UP000046373"/>
    </source>
</evidence>